<keyword evidence="3" id="KW-1185">Reference proteome</keyword>
<proteinExistence type="predicted"/>
<protein>
    <submittedName>
        <fullName evidence="2">Amidase</fullName>
    </submittedName>
</protein>
<sequence>MEVTNLRDTAAALTTGKLTATEHIRQVLADLDALDGTPWANIVAARDDGAALECAARADAEIAAGSWIGPLHGVAIAIKDNIDVAGLPTRCGSNVFADAPAADRDARIVEKLREAGAIIVAKTHLHEFAYGPTGLVNASGPAAHPHDPALISGGSSSGSAVLVAKGIVPVAVGTDTGCSVRTPAALCGIAGFKPGSGALPVDGVFPLSTTFDHVGLLTTDSLDAALAWGAMPGVAHLRSPVSGLRIGRLRGGIWDLADTAFEAAADLACRTLADLGAEVVDVVLPETDDLLGVYPIITGSEAYETHRDTFEADPGRYQPPTAALLEAQRDRPAHEYLRALRTAHKLRHDVLERLRRAEDLDALLTATASIRSATLSSDPAELRAPLLQLCIPFSVLGVPAISVPAPGDAGIGLQIVGLTSGTGGHGSHPAESAALAVALAVEGVGES</sequence>
<evidence type="ECO:0000313" key="2">
    <source>
        <dbReference type="EMBL" id="MEE2061400.1"/>
    </source>
</evidence>
<dbReference type="Gene3D" id="3.90.1300.10">
    <property type="entry name" value="Amidase signature (AS) domain"/>
    <property type="match status" value="1"/>
</dbReference>
<evidence type="ECO:0000313" key="3">
    <source>
        <dbReference type="Proteomes" id="UP001336020"/>
    </source>
</evidence>
<dbReference type="InterPro" id="IPR023631">
    <property type="entry name" value="Amidase_dom"/>
</dbReference>
<dbReference type="PANTHER" id="PTHR11895:SF176">
    <property type="entry name" value="AMIDASE AMID-RELATED"/>
    <property type="match status" value="1"/>
</dbReference>
<accession>A0ABU7LIK3</accession>
<dbReference type="RefSeq" id="WP_330136550.1">
    <property type="nucleotide sequence ID" value="NZ_JAUTXY010000017.1"/>
</dbReference>
<dbReference type="InterPro" id="IPR020556">
    <property type="entry name" value="Amidase_CS"/>
</dbReference>
<dbReference type="InterPro" id="IPR000120">
    <property type="entry name" value="Amidase"/>
</dbReference>
<dbReference type="PANTHER" id="PTHR11895">
    <property type="entry name" value="TRANSAMIDASE"/>
    <property type="match status" value="1"/>
</dbReference>
<dbReference type="PROSITE" id="PS00571">
    <property type="entry name" value="AMIDASES"/>
    <property type="match status" value="1"/>
</dbReference>
<gene>
    <name evidence="2" type="ORF">Q7514_28135</name>
</gene>
<feature type="domain" description="Amidase" evidence="1">
    <location>
        <begin position="47"/>
        <end position="418"/>
    </location>
</feature>
<dbReference type="Proteomes" id="UP001336020">
    <property type="component" value="Unassembled WGS sequence"/>
</dbReference>
<name>A0ABU7LIK3_9NOCA</name>
<organism evidence="2 3">
    <name type="scientific">Rhodococcus artemisiae</name>
    <dbReference type="NCBI Taxonomy" id="714159"/>
    <lineage>
        <taxon>Bacteria</taxon>
        <taxon>Bacillati</taxon>
        <taxon>Actinomycetota</taxon>
        <taxon>Actinomycetes</taxon>
        <taxon>Mycobacteriales</taxon>
        <taxon>Nocardiaceae</taxon>
        <taxon>Rhodococcus</taxon>
    </lineage>
</organism>
<dbReference type="EMBL" id="JAUTXY010000017">
    <property type="protein sequence ID" value="MEE2061400.1"/>
    <property type="molecule type" value="Genomic_DNA"/>
</dbReference>
<evidence type="ECO:0000259" key="1">
    <source>
        <dbReference type="Pfam" id="PF01425"/>
    </source>
</evidence>
<comment type="caution">
    <text evidence="2">The sequence shown here is derived from an EMBL/GenBank/DDBJ whole genome shotgun (WGS) entry which is preliminary data.</text>
</comment>
<reference evidence="2 3" key="1">
    <citation type="submission" date="2023-07" db="EMBL/GenBank/DDBJ databases">
        <authorList>
            <person name="Girao M."/>
            <person name="Carvalho M.F."/>
        </authorList>
    </citation>
    <scope>NUCLEOTIDE SEQUENCE [LARGE SCALE GENOMIC DNA]</scope>
    <source>
        <strain evidence="2 3">YIM65754</strain>
    </source>
</reference>
<dbReference type="Pfam" id="PF01425">
    <property type="entry name" value="Amidase"/>
    <property type="match status" value="1"/>
</dbReference>
<dbReference type="SUPFAM" id="SSF75304">
    <property type="entry name" value="Amidase signature (AS) enzymes"/>
    <property type="match status" value="1"/>
</dbReference>
<dbReference type="InterPro" id="IPR036928">
    <property type="entry name" value="AS_sf"/>
</dbReference>